<proteinExistence type="predicted"/>
<gene>
    <name evidence="1" type="ordered locus">M301_1583</name>
</gene>
<dbReference type="RefSeq" id="WP_013148275.1">
    <property type="nucleotide sequence ID" value="NC_014207.1"/>
</dbReference>
<sequence>MDQTREDEAVRAYLRLLQTKGAVSAALLRRSQFLEKLIVNLAGKELDGNEYRDAVEPLMETVPTDDWHDCLTAAREFYPFWKEDIKAIAALNINPGFDITPLQWKPLPTSLKLLMESLATEKFDASENWPLKAYAQALRQEGSEQSLVDTRVKLAKIILVRLKNAPVKNHKSYRTAVDLTLPLFNIKNNRRLFLVVVREFYHFWIGNPDASSMVLKDGSGNILL</sequence>
<organism evidence="1 2">
    <name type="scientific">Methylotenera versatilis (strain 301)</name>
    <dbReference type="NCBI Taxonomy" id="666681"/>
    <lineage>
        <taxon>Bacteria</taxon>
        <taxon>Pseudomonadati</taxon>
        <taxon>Pseudomonadota</taxon>
        <taxon>Betaproteobacteria</taxon>
        <taxon>Nitrosomonadales</taxon>
        <taxon>Methylophilaceae</taxon>
        <taxon>Methylotenera</taxon>
    </lineage>
</organism>
<dbReference type="STRING" id="666681.M301_1583"/>
<dbReference type="EMBL" id="CP002056">
    <property type="protein sequence ID" value="ADI29963.1"/>
    <property type="molecule type" value="Genomic_DNA"/>
</dbReference>
<dbReference type="eggNOG" id="ENOG5033EWW">
    <property type="taxonomic scope" value="Bacteria"/>
</dbReference>
<dbReference type="HOGENOM" id="CLU_1271074_0_0_4"/>
<dbReference type="Proteomes" id="UP000000383">
    <property type="component" value="Chromosome"/>
</dbReference>
<evidence type="ECO:0000313" key="1">
    <source>
        <dbReference type="EMBL" id="ADI29963.1"/>
    </source>
</evidence>
<name>D7DIS8_METV0</name>
<keyword evidence="2" id="KW-1185">Reference proteome</keyword>
<evidence type="ECO:0000313" key="2">
    <source>
        <dbReference type="Proteomes" id="UP000000383"/>
    </source>
</evidence>
<reference evidence="2" key="1">
    <citation type="submission" date="2010-05" db="EMBL/GenBank/DDBJ databases">
        <title>Complete sequence of Methylotenera sp. 301.</title>
        <authorList>
            <person name="Lucas S."/>
            <person name="Copeland A."/>
            <person name="Lapidus A."/>
            <person name="Cheng J.-F."/>
            <person name="Bruce D."/>
            <person name="Goodwin L."/>
            <person name="Pitluck S."/>
            <person name="Clum A."/>
            <person name="Land M."/>
            <person name="Hauser L."/>
            <person name="Kyrpides N."/>
            <person name="Ivanova N."/>
            <person name="Chistoservova L."/>
            <person name="Kalyuzhnaya M."/>
            <person name="Woyke T."/>
        </authorList>
    </citation>
    <scope>NUCLEOTIDE SEQUENCE [LARGE SCALE GENOMIC DNA]</scope>
    <source>
        <strain evidence="2">301</strain>
    </source>
</reference>
<accession>D7DIS8</accession>
<protein>
    <submittedName>
        <fullName evidence="1">Uncharacterized protein</fullName>
    </submittedName>
</protein>
<dbReference type="OrthoDB" id="8533924at2"/>
<reference evidence="1 2" key="2">
    <citation type="journal article" date="2011" name="J. Bacteriol.">
        <title>Genomes of three methylotrophs from a single niche uncover genetic and metabolic divergence of Methylophilaceae.</title>
        <authorList>
            <person name="Lapidus A."/>
            <person name="Clum A."/>
            <person name="Labutti K."/>
            <person name="Kaluzhnaya M.G."/>
            <person name="Lim S."/>
            <person name="Beck D.A."/>
            <person name="Glavina Del Rio T."/>
            <person name="Nolan M."/>
            <person name="Mavromatis K."/>
            <person name="Huntemann M."/>
            <person name="Lucas S."/>
            <person name="Lidstrom M.E."/>
            <person name="Ivanova N."/>
            <person name="Chistoserdova L."/>
        </authorList>
    </citation>
    <scope>NUCLEOTIDE SEQUENCE [LARGE SCALE GENOMIC DNA]</scope>
    <source>
        <strain evidence="1 2">301</strain>
    </source>
</reference>
<dbReference type="AlphaFoldDB" id="D7DIS8"/>
<dbReference type="KEGG" id="meh:M301_1583"/>